<keyword evidence="7 11" id="KW-0413">Isomerase</keyword>
<dbReference type="SUPFAM" id="SSF53383">
    <property type="entry name" value="PLP-dependent transferases"/>
    <property type="match status" value="1"/>
</dbReference>
<dbReference type="Proteomes" id="UP000317909">
    <property type="component" value="Chromosome"/>
</dbReference>
<evidence type="ECO:0000256" key="4">
    <source>
        <dbReference type="ARBA" id="ARBA00012143"/>
    </source>
</evidence>
<dbReference type="InterPro" id="IPR049704">
    <property type="entry name" value="Aminotrans_3_PPA_site"/>
</dbReference>
<dbReference type="PANTHER" id="PTHR43713">
    <property type="entry name" value="GLUTAMATE-1-SEMIALDEHYDE 2,1-AMINOMUTASE"/>
    <property type="match status" value="1"/>
</dbReference>
<evidence type="ECO:0000256" key="1">
    <source>
        <dbReference type="ARBA" id="ARBA00001933"/>
    </source>
</evidence>
<dbReference type="InterPro" id="IPR015424">
    <property type="entry name" value="PyrdxlP-dep_Trfase"/>
</dbReference>
<dbReference type="GO" id="GO:0030170">
    <property type="term" value="F:pyridoxal phosphate binding"/>
    <property type="evidence" value="ECO:0007669"/>
    <property type="project" value="InterPro"/>
</dbReference>
<evidence type="ECO:0000256" key="10">
    <source>
        <dbReference type="RuleBase" id="RU003560"/>
    </source>
</evidence>
<proteinExistence type="inferred from homology"/>
<evidence type="ECO:0000256" key="2">
    <source>
        <dbReference type="ARBA" id="ARBA00004819"/>
    </source>
</evidence>
<dbReference type="GO" id="GO:0008483">
    <property type="term" value="F:transaminase activity"/>
    <property type="evidence" value="ECO:0007669"/>
    <property type="project" value="InterPro"/>
</dbReference>
<dbReference type="RefSeq" id="WP_168206799.1">
    <property type="nucleotide sequence ID" value="NZ_CP036339.1"/>
</dbReference>
<keyword evidence="12" id="KW-1185">Reference proteome</keyword>
<organism evidence="11 12">
    <name type="scientific">Lacipirellula limnantheis</name>
    <dbReference type="NCBI Taxonomy" id="2528024"/>
    <lineage>
        <taxon>Bacteria</taxon>
        <taxon>Pseudomonadati</taxon>
        <taxon>Planctomycetota</taxon>
        <taxon>Planctomycetia</taxon>
        <taxon>Pirellulales</taxon>
        <taxon>Lacipirellulaceae</taxon>
        <taxon>Lacipirellula</taxon>
    </lineage>
</organism>
<dbReference type="GO" id="GO:0006779">
    <property type="term" value="P:porphyrin-containing compound biosynthetic process"/>
    <property type="evidence" value="ECO:0007669"/>
    <property type="project" value="UniProtKB-KW"/>
</dbReference>
<dbReference type="PANTHER" id="PTHR43713:SF3">
    <property type="entry name" value="GLUTAMATE-1-SEMIALDEHYDE 2,1-AMINOMUTASE 1, CHLOROPLASTIC-RELATED"/>
    <property type="match status" value="1"/>
</dbReference>
<sequence>MPSAVDRSLSVFPAGCNGEFNLPPRLAKVIARGKGAELWTTDGERMLDFSMGWGSALPGHAHPAIVEAVSRQVALGSNFAYVTEPSLKLAEEIISVSPACDQVRFSASGTEATMYCLRLARAFTGRPKILKFEGAYHGAHDVGVVSLFPHDPPAFPAGASSSAGIEPGAAVNTLVAPFNDLEVVRGILQRHGHEIAGVIVEPFQRCLSPLPGFLAGLKTAVHEAGALLIFDEVVTGFRLAYGGAQEYYGVIPDLVAYGKALGGGMPIGAYGGRRDVMEQVCEDRLGKDGGYVWTASTLGGNPVSTAAASAALAVYRETGVYARLHRLGAYLRRQLSAILAERGVTAQILGDGPIAQVAFTDLSPRDYRSARHTDGRLARQLMLELFSRGIFLNPMGTKLYLSLAHTEAICDEFCETFAAAFDAVSTSGVATQAVAS</sequence>
<evidence type="ECO:0000313" key="12">
    <source>
        <dbReference type="Proteomes" id="UP000317909"/>
    </source>
</evidence>
<evidence type="ECO:0000256" key="6">
    <source>
        <dbReference type="ARBA" id="ARBA00022898"/>
    </source>
</evidence>
<dbReference type="EC" id="5.4.3.8" evidence="4"/>
<evidence type="ECO:0000256" key="7">
    <source>
        <dbReference type="ARBA" id="ARBA00023235"/>
    </source>
</evidence>
<protein>
    <recommendedName>
        <fullName evidence="5">Glutamate-1-semialdehyde 2,1-aminomutase</fullName>
        <ecNumber evidence="4">5.4.3.8</ecNumber>
    </recommendedName>
    <alternativeName>
        <fullName evidence="9">Glutamate-1-semialdehyde aminotransferase</fullName>
    </alternativeName>
</protein>
<evidence type="ECO:0000256" key="3">
    <source>
        <dbReference type="ARBA" id="ARBA00008981"/>
    </source>
</evidence>
<dbReference type="Gene3D" id="3.90.1150.10">
    <property type="entry name" value="Aspartate Aminotransferase, domain 1"/>
    <property type="match status" value="1"/>
</dbReference>
<evidence type="ECO:0000256" key="8">
    <source>
        <dbReference type="ARBA" id="ARBA00023244"/>
    </source>
</evidence>
<dbReference type="InterPro" id="IPR005814">
    <property type="entry name" value="Aminotrans_3"/>
</dbReference>
<dbReference type="PROSITE" id="PS00600">
    <property type="entry name" value="AA_TRANSFER_CLASS_3"/>
    <property type="match status" value="1"/>
</dbReference>
<name>A0A517TXC2_9BACT</name>
<comment type="similarity">
    <text evidence="3">Belongs to the class-III pyridoxal-phosphate-dependent aminotransferase family. HemL subfamily.</text>
</comment>
<gene>
    <name evidence="11" type="primary">hemL1</name>
    <name evidence="11" type="ORF">I41_22100</name>
</gene>
<keyword evidence="6 10" id="KW-0663">Pyridoxal phosphate</keyword>
<evidence type="ECO:0000313" key="11">
    <source>
        <dbReference type="EMBL" id="QDT73021.1"/>
    </source>
</evidence>
<reference evidence="11 12" key="1">
    <citation type="submission" date="2019-02" db="EMBL/GenBank/DDBJ databases">
        <title>Deep-cultivation of Planctomycetes and their phenomic and genomic characterization uncovers novel biology.</title>
        <authorList>
            <person name="Wiegand S."/>
            <person name="Jogler M."/>
            <person name="Boedeker C."/>
            <person name="Pinto D."/>
            <person name="Vollmers J."/>
            <person name="Rivas-Marin E."/>
            <person name="Kohn T."/>
            <person name="Peeters S.H."/>
            <person name="Heuer A."/>
            <person name="Rast P."/>
            <person name="Oberbeckmann S."/>
            <person name="Bunk B."/>
            <person name="Jeske O."/>
            <person name="Meyerdierks A."/>
            <person name="Storesund J.E."/>
            <person name="Kallscheuer N."/>
            <person name="Luecker S."/>
            <person name="Lage O.M."/>
            <person name="Pohl T."/>
            <person name="Merkel B.J."/>
            <person name="Hornburger P."/>
            <person name="Mueller R.-W."/>
            <person name="Bruemmer F."/>
            <person name="Labrenz M."/>
            <person name="Spormann A.M."/>
            <person name="Op den Camp H."/>
            <person name="Overmann J."/>
            <person name="Amann R."/>
            <person name="Jetten M.S.M."/>
            <person name="Mascher T."/>
            <person name="Medema M.H."/>
            <person name="Devos D.P."/>
            <person name="Kaster A.-K."/>
            <person name="Ovreas L."/>
            <person name="Rohde M."/>
            <person name="Galperin M.Y."/>
            <person name="Jogler C."/>
        </authorList>
    </citation>
    <scope>NUCLEOTIDE SEQUENCE [LARGE SCALE GENOMIC DNA]</scope>
    <source>
        <strain evidence="11 12">I41</strain>
    </source>
</reference>
<dbReference type="CDD" id="cd00610">
    <property type="entry name" value="OAT_like"/>
    <property type="match status" value="1"/>
</dbReference>
<evidence type="ECO:0000256" key="5">
    <source>
        <dbReference type="ARBA" id="ARBA00015416"/>
    </source>
</evidence>
<dbReference type="InterPro" id="IPR015422">
    <property type="entry name" value="PyrdxlP-dep_Trfase_small"/>
</dbReference>
<dbReference type="GO" id="GO:0042286">
    <property type="term" value="F:glutamate-1-semialdehyde 2,1-aminomutase activity"/>
    <property type="evidence" value="ECO:0007669"/>
    <property type="project" value="UniProtKB-EC"/>
</dbReference>
<dbReference type="KEGG" id="llh:I41_22100"/>
<dbReference type="InterPro" id="IPR015421">
    <property type="entry name" value="PyrdxlP-dep_Trfase_major"/>
</dbReference>
<dbReference type="EMBL" id="CP036339">
    <property type="protein sequence ID" value="QDT73021.1"/>
    <property type="molecule type" value="Genomic_DNA"/>
</dbReference>
<dbReference type="FunFam" id="3.40.640.10:FF:000021">
    <property type="entry name" value="Glutamate-1-semialdehyde 2,1-aminomutase"/>
    <property type="match status" value="1"/>
</dbReference>
<comment type="cofactor">
    <cofactor evidence="1">
        <name>pyridoxal 5'-phosphate</name>
        <dbReference type="ChEBI" id="CHEBI:597326"/>
    </cofactor>
</comment>
<dbReference type="Gene3D" id="3.40.640.10">
    <property type="entry name" value="Type I PLP-dependent aspartate aminotransferase-like (Major domain)"/>
    <property type="match status" value="1"/>
</dbReference>
<comment type="pathway">
    <text evidence="2">Porphyrin-containing compound metabolism; protoporphyrin-IX biosynthesis; 5-aminolevulinate from L-glutamyl-tRNA(Glu): step 2/2.</text>
</comment>
<dbReference type="Pfam" id="PF00202">
    <property type="entry name" value="Aminotran_3"/>
    <property type="match status" value="1"/>
</dbReference>
<accession>A0A517TXC2</accession>
<dbReference type="AlphaFoldDB" id="A0A517TXC2"/>
<keyword evidence="8" id="KW-0627">Porphyrin biosynthesis</keyword>
<evidence type="ECO:0000256" key="9">
    <source>
        <dbReference type="ARBA" id="ARBA00031365"/>
    </source>
</evidence>